<organism evidence="2 3">
    <name type="scientific">Andalucia godoyi</name>
    <name type="common">Flagellate</name>
    <dbReference type="NCBI Taxonomy" id="505711"/>
    <lineage>
        <taxon>Eukaryota</taxon>
        <taxon>Discoba</taxon>
        <taxon>Jakobida</taxon>
        <taxon>Andalucina</taxon>
        <taxon>Andaluciidae</taxon>
        <taxon>Andalucia</taxon>
    </lineage>
</organism>
<feature type="compositionally biased region" description="Basic and acidic residues" evidence="1">
    <location>
        <begin position="310"/>
        <end position="319"/>
    </location>
</feature>
<keyword evidence="3" id="KW-1185">Reference proteome</keyword>
<evidence type="ECO:0000256" key="1">
    <source>
        <dbReference type="SAM" id="MobiDB-lite"/>
    </source>
</evidence>
<dbReference type="EMBL" id="VRVR01000049">
    <property type="protein sequence ID" value="KAF0852258.1"/>
    <property type="molecule type" value="Genomic_DNA"/>
</dbReference>
<evidence type="ECO:0000313" key="3">
    <source>
        <dbReference type="Proteomes" id="UP000799049"/>
    </source>
</evidence>
<reference evidence="2" key="1">
    <citation type="submission" date="2019-09" db="EMBL/GenBank/DDBJ databases">
        <title>The Mitochondrial Proteome of the Jakobid, Andalucia godoyi, a Protist With the Most Gene-Rich and Bacteria-Like Mitochondrial Genome.</title>
        <authorList>
            <person name="Gray M.W."/>
            <person name="Burger G."/>
            <person name="Derelle R."/>
            <person name="Klimes V."/>
            <person name="Leger M."/>
            <person name="Sarrasin M."/>
            <person name="Vlcek C."/>
            <person name="Roger A.J."/>
            <person name="Elias M."/>
            <person name="Lang B.F."/>
        </authorList>
    </citation>
    <scope>NUCLEOTIDE SEQUENCE</scope>
    <source>
        <strain evidence="2">And28</strain>
    </source>
</reference>
<proteinExistence type="predicted"/>
<dbReference type="Proteomes" id="UP000799049">
    <property type="component" value="Unassembled WGS sequence"/>
</dbReference>
<evidence type="ECO:0000313" key="2">
    <source>
        <dbReference type="EMBL" id="KAF0852258.1"/>
    </source>
</evidence>
<protein>
    <submittedName>
        <fullName evidence="2">Putative mitochondrial protein</fullName>
    </submittedName>
</protein>
<accession>A0A8K0AHG2</accession>
<name>A0A8K0AHG2_ANDGO</name>
<feature type="region of interest" description="Disordered" evidence="1">
    <location>
        <begin position="239"/>
        <end position="289"/>
    </location>
</feature>
<feature type="compositionally biased region" description="Polar residues" evidence="1">
    <location>
        <begin position="370"/>
        <end position="381"/>
    </location>
</feature>
<sequence length="461" mass="49837">MTTYNVTPRAYTPKIIRPSTSLPYAGVSNLHMFSWAQGEVTSLRSMLVRTPSSGASQSAIRMASAGKSAVLASTAQSTSGLSALSPRTSDDDRNSGPRNSSLAFFFESRGYRSHVIQSVMSRLVAYFSVYYSRITPRDFVQLRAAMLHCLESENVFALSRLKMVQTAKEEWARFFSLETNSITVTQFVQQYLLVFALQNAIRKDSSTVAFVLETVLESFRTGAAKDIVPRKKVVQIGGPRTAAACTSSDPALPPPTAETLASASLAESPAAEPDEVAGGPTSDARFDDQWSDGSFEEIMDMDLENTDDVLSRSADEKGRKSPALTNASPFRTAPLKFPASALELPSGGSDTRTGPLIPKLRIPTMPPTFKSMSPRTATLEATGTPKERLGSESNPPPRSEVREIVQNTALLASLIAKSLIKKPAANLQAGENTTSRSQVGLQTIADRAVRAMTPRMRTGRI</sequence>
<feature type="compositionally biased region" description="Low complexity" evidence="1">
    <location>
        <begin position="257"/>
        <end position="271"/>
    </location>
</feature>
<feature type="region of interest" description="Disordered" evidence="1">
    <location>
        <begin position="310"/>
        <end position="399"/>
    </location>
</feature>
<comment type="caution">
    <text evidence="2">The sequence shown here is derived from an EMBL/GenBank/DDBJ whole genome shotgun (WGS) entry which is preliminary data.</text>
</comment>
<gene>
    <name evidence="2" type="ORF">ANDGO_00834</name>
</gene>
<dbReference type="AlphaFoldDB" id="A0A8K0AHG2"/>